<evidence type="ECO:0008006" key="6">
    <source>
        <dbReference type="Google" id="ProtNLM"/>
    </source>
</evidence>
<evidence type="ECO:0000259" key="3">
    <source>
        <dbReference type="Pfam" id="PF11961"/>
    </source>
</evidence>
<dbReference type="InterPro" id="IPR045021">
    <property type="entry name" value="PSI1/2/3"/>
</dbReference>
<dbReference type="Pfam" id="PF11961">
    <property type="entry name" value="DUF3475"/>
    <property type="match status" value="1"/>
</dbReference>
<gene>
    <name evidence="4" type="ORF">TIFTF001_004027</name>
</gene>
<organism evidence="4 5">
    <name type="scientific">Ficus carica</name>
    <name type="common">Common fig</name>
    <dbReference type="NCBI Taxonomy" id="3494"/>
    <lineage>
        <taxon>Eukaryota</taxon>
        <taxon>Viridiplantae</taxon>
        <taxon>Streptophyta</taxon>
        <taxon>Embryophyta</taxon>
        <taxon>Tracheophyta</taxon>
        <taxon>Spermatophyta</taxon>
        <taxon>Magnoliopsida</taxon>
        <taxon>eudicotyledons</taxon>
        <taxon>Gunneridae</taxon>
        <taxon>Pentapetalae</taxon>
        <taxon>rosids</taxon>
        <taxon>fabids</taxon>
        <taxon>Rosales</taxon>
        <taxon>Moraceae</taxon>
        <taxon>Ficeae</taxon>
        <taxon>Ficus</taxon>
    </lineage>
</organism>
<dbReference type="PANTHER" id="PTHR31730:SF2">
    <property type="entry name" value="PROTEIN PSK SIMULATOR 3"/>
    <property type="match status" value="1"/>
</dbReference>
<keyword evidence="5" id="KW-1185">Reference proteome</keyword>
<dbReference type="GO" id="GO:0045927">
    <property type="term" value="P:positive regulation of growth"/>
    <property type="evidence" value="ECO:0007669"/>
    <property type="project" value="InterPro"/>
</dbReference>
<dbReference type="InterPro" id="IPR021864">
    <property type="entry name" value="DUF3475"/>
</dbReference>
<name>A0AA88CSK2_FICCA</name>
<feature type="domain" description="DUF668" evidence="2">
    <location>
        <begin position="413"/>
        <end position="497"/>
    </location>
</feature>
<feature type="domain" description="DUF3475" evidence="3">
    <location>
        <begin position="158"/>
        <end position="214"/>
    </location>
</feature>
<evidence type="ECO:0000256" key="1">
    <source>
        <dbReference type="SAM" id="MobiDB-lite"/>
    </source>
</evidence>
<sequence>MGGICSRRSTVDNLFQEANGHFNDRSKTDRGGYKSNVGTVIKPPPVAGIKEKKLQEDVGLKKVDATAEAPYGQAAPAAPDDVFYDGIPRYPQKSRSVRSTQAAVAKVSEVSSRLGRAGTAGLGKAVEVLDTLGSSMTNFNSGNGFASMAPSKGNEVAILAFEIANTIVKGSNLMQSLSQRSIRQLKEEVLVSKGVQHLVSKDTDELLRIVAADKRQDLKIFAGEVIRFGNRSKDPQWHNLDRYFEKISKGVGPQRNLKEEADLVIQQLMTMVQHTAELYHELHTMDRFDQDFQRKRLEEAISAGTQRGDNIAILRSELKSQKKLVKSLKKKSLWSKSLEEKMLFEDLFLDNVLASDIGTCAVEYELSDPNINSKVMEKLVDIVHFLHLEIQNEFGDADAHKPDAESTNSDNGLGPAGLALHYANMIIQIDTLVARSSNMPPNMRDTLYQSLPPTLKSSLRSKLKSFHVKEEMTVKEIKDEMEKTLGWLVPIATNTAKAHHGFGWVGEWANTGSDGNRKPALQNDVMRIETLHHADKDKTESCVLEMLLWLHHLATRSKAISDTEGNKTPLKSTPLPKANQQPEDLVANARSPVLMPEDQEMLQAVTKKRRTPGISKSLDFDTEKIILRKRGSLTRSNSHSPWRVSRELLPLNRLSSGVRIIDFGIDKEKVLDIIDRVETRR</sequence>
<evidence type="ECO:0000313" key="5">
    <source>
        <dbReference type="Proteomes" id="UP001187192"/>
    </source>
</evidence>
<evidence type="ECO:0000259" key="2">
    <source>
        <dbReference type="Pfam" id="PF05003"/>
    </source>
</evidence>
<protein>
    <recommendedName>
        <fullName evidence="6">DUF668 family protein</fullName>
    </recommendedName>
</protein>
<dbReference type="PANTHER" id="PTHR31730">
    <property type="entry name" value="OS01G0873900 PROTEIN"/>
    <property type="match status" value="1"/>
</dbReference>
<proteinExistence type="predicted"/>
<dbReference type="InterPro" id="IPR007700">
    <property type="entry name" value="DUF668"/>
</dbReference>
<dbReference type="Pfam" id="PF05003">
    <property type="entry name" value="DUF668"/>
    <property type="match status" value="1"/>
</dbReference>
<accession>A0AA88CSK2</accession>
<dbReference type="EMBL" id="BTGU01000004">
    <property type="protein sequence ID" value="GMN33188.1"/>
    <property type="molecule type" value="Genomic_DNA"/>
</dbReference>
<comment type="caution">
    <text evidence="4">The sequence shown here is derived from an EMBL/GenBank/DDBJ whole genome shotgun (WGS) entry which is preliminary data.</text>
</comment>
<dbReference type="AlphaFoldDB" id="A0AA88CSK2"/>
<reference evidence="4" key="1">
    <citation type="submission" date="2023-07" db="EMBL/GenBank/DDBJ databases">
        <title>draft genome sequence of fig (Ficus carica).</title>
        <authorList>
            <person name="Takahashi T."/>
            <person name="Nishimura K."/>
        </authorList>
    </citation>
    <scope>NUCLEOTIDE SEQUENCE</scope>
</reference>
<feature type="region of interest" description="Disordered" evidence="1">
    <location>
        <begin position="560"/>
        <end position="579"/>
    </location>
</feature>
<dbReference type="Proteomes" id="UP001187192">
    <property type="component" value="Unassembled WGS sequence"/>
</dbReference>
<evidence type="ECO:0000313" key="4">
    <source>
        <dbReference type="EMBL" id="GMN33188.1"/>
    </source>
</evidence>